<evidence type="ECO:0000256" key="1">
    <source>
        <dbReference type="SAM" id="SignalP"/>
    </source>
</evidence>
<reference evidence="4" key="1">
    <citation type="submission" date="2017-11" db="EMBL/GenBank/DDBJ databases">
        <title>The draft genome sequence of Chromatocurvus sp. F02.</title>
        <authorList>
            <person name="Du Z.-J."/>
            <person name="Chang Y.-Q."/>
        </authorList>
    </citation>
    <scope>NUCLEOTIDE SEQUENCE [LARGE SCALE GENOMIC DNA]</scope>
    <source>
        <strain evidence="4">F02</strain>
    </source>
</reference>
<evidence type="ECO:0000313" key="3">
    <source>
        <dbReference type="EMBL" id="PLW83609.1"/>
    </source>
</evidence>
<evidence type="ECO:0000259" key="2">
    <source>
        <dbReference type="Pfam" id="PF13372"/>
    </source>
</evidence>
<comment type="caution">
    <text evidence="3">The sequence shown here is derived from an EMBL/GenBank/DDBJ whole genome shotgun (WGS) entry which is preliminary data.</text>
</comment>
<feature type="chain" id="PRO_5014995664" description="Alginate export domain-containing protein" evidence="1">
    <location>
        <begin position="25"/>
        <end position="395"/>
    </location>
</feature>
<dbReference type="AlphaFoldDB" id="A0A2N5Y5F8"/>
<keyword evidence="1" id="KW-0732">Signal</keyword>
<protein>
    <recommendedName>
        <fullName evidence="2">Alginate export domain-containing protein</fullName>
    </recommendedName>
</protein>
<gene>
    <name evidence="3" type="ORF">CWI75_04465</name>
</gene>
<dbReference type="InterPro" id="IPR023614">
    <property type="entry name" value="Porin_dom_sf"/>
</dbReference>
<feature type="signal peptide" evidence="1">
    <location>
        <begin position="1"/>
        <end position="24"/>
    </location>
</feature>
<dbReference type="Proteomes" id="UP000234845">
    <property type="component" value="Unassembled WGS sequence"/>
</dbReference>
<keyword evidence="4" id="KW-1185">Reference proteome</keyword>
<sequence length="395" mass="42615">MKTFHRYLPCMAVAAALSTPSALAAESIAGAFADSDIKFKLRLRYEDVSQDGVSNSDALTNKTRLTFTSGRYGGFGMLLEADDITAISTVDYNDGTGINTGTAVIADPEGTEVNQAYLSYQGADTLVKYGRQRIVLDNQRFVGGVAWRQNEQTYDGFSVTNNGVDDLSVFYAYVHNVNRIFGEDIAAGDHTHSTHLLNAAFSGWEAGKLIAYGYLIDNESARALASDTVGVRWEGRINDQFSYNLEYAEQTDAGDNPNDYSADYVLLEAMAKVGTVNVKLGYELLGSDDGGTAFATPLATLHLFQGWADKFLATPAVGVEDIYLSVGTTLGAFKVGVVYHDLRADEGSMDLGSEIGFNVGTKVGPVSLLVKYADYSADGFATDTSKLWLMAEVTF</sequence>
<organism evidence="3 4">
    <name type="scientific">Kineobactrum sediminis</name>
    <dbReference type="NCBI Taxonomy" id="1905677"/>
    <lineage>
        <taxon>Bacteria</taxon>
        <taxon>Pseudomonadati</taxon>
        <taxon>Pseudomonadota</taxon>
        <taxon>Gammaproteobacteria</taxon>
        <taxon>Cellvibrionales</taxon>
        <taxon>Halieaceae</taxon>
        <taxon>Kineobactrum</taxon>
    </lineage>
</organism>
<dbReference type="RefSeq" id="WP_101520290.1">
    <property type="nucleotide sequence ID" value="NZ_PKLZ01000002.1"/>
</dbReference>
<dbReference type="OrthoDB" id="9767539at2"/>
<dbReference type="EMBL" id="PKLZ01000002">
    <property type="protein sequence ID" value="PLW83609.1"/>
    <property type="molecule type" value="Genomic_DNA"/>
</dbReference>
<proteinExistence type="predicted"/>
<dbReference type="Pfam" id="PF13372">
    <property type="entry name" value="Alginate_exp"/>
    <property type="match status" value="1"/>
</dbReference>
<dbReference type="InterPro" id="IPR025388">
    <property type="entry name" value="Alginate_export_dom"/>
</dbReference>
<dbReference type="Gene3D" id="2.40.160.10">
    <property type="entry name" value="Porin"/>
    <property type="match status" value="1"/>
</dbReference>
<accession>A0A2N5Y5F8</accession>
<name>A0A2N5Y5F8_9GAMM</name>
<feature type="domain" description="Alginate export" evidence="2">
    <location>
        <begin position="106"/>
        <end position="284"/>
    </location>
</feature>
<evidence type="ECO:0000313" key="4">
    <source>
        <dbReference type="Proteomes" id="UP000234845"/>
    </source>
</evidence>